<proteinExistence type="predicted"/>
<organism evidence="1 2">
    <name type="scientific">Hyalomma asiaticum</name>
    <name type="common">Tick</name>
    <dbReference type="NCBI Taxonomy" id="266040"/>
    <lineage>
        <taxon>Eukaryota</taxon>
        <taxon>Metazoa</taxon>
        <taxon>Ecdysozoa</taxon>
        <taxon>Arthropoda</taxon>
        <taxon>Chelicerata</taxon>
        <taxon>Arachnida</taxon>
        <taxon>Acari</taxon>
        <taxon>Parasitiformes</taxon>
        <taxon>Ixodida</taxon>
        <taxon>Ixodoidea</taxon>
        <taxon>Ixodidae</taxon>
        <taxon>Hyalomminae</taxon>
        <taxon>Hyalomma</taxon>
    </lineage>
</organism>
<reference evidence="1" key="1">
    <citation type="submission" date="2020-05" db="EMBL/GenBank/DDBJ databases">
        <title>Large-scale comparative analyses of tick genomes elucidate their genetic diversity and vector capacities.</title>
        <authorList>
            <person name="Jia N."/>
            <person name="Wang J."/>
            <person name="Shi W."/>
            <person name="Du L."/>
            <person name="Sun Y."/>
            <person name="Zhan W."/>
            <person name="Jiang J."/>
            <person name="Wang Q."/>
            <person name="Zhang B."/>
            <person name="Ji P."/>
            <person name="Sakyi L.B."/>
            <person name="Cui X."/>
            <person name="Yuan T."/>
            <person name="Jiang B."/>
            <person name="Yang W."/>
            <person name="Lam T.T.-Y."/>
            <person name="Chang Q."/>
            <person name="Ding S."/>
            <person name="Wang X."/>
            <person name="Zhu J."/>
            <person name="Ruan X."/>
            <person name="Zhao L."/>
            <person name="Wei J."/>
            <person name="Que T."/>
            <person name="Du C."/>
            <person name="Cheng J."/>
            <person name="Dai P."/>
            <person name="Han X."/>
            <person name="Huang E."/>
            <person name="Gao Y."/>
            <person name="Liu J."/>
            <person name="Shao H."/>
            <person name="Ye R."/>
            <person name="Li L."/>
            <person name="Wei W."/>
            <person name="Wang X."/>
            <person name="Wang C."/>
            <person name="Yang T."/>
            <person name="Huo Q."/>
            <person name="Li W."/>
            <person name="Guo W."/>
            <person name="Chen H."/>
            <person name="Zhou L."/>
            <person name="Ni X."/>
            <person name="Tian J."/>
            <person name="Zhou Y."/>
            <person name="Sheng Y."/>
            <person name="Liu T."/>
            <person name="Pan Y."/>
            <person name="Xia L."/>
            <person name="Li J."/>
            <person name="Zhao F."/>
            <person name="Cao W."/>
        </authorList>
    </citation>
    <scope>NUCLEOTIDE SEQUENCE</scope>
    <source>
        <strain evidence="1">Hyas-2018</strain>
    </source>
</reference>
<evidence type="ECO:0000313" key="2">
    <source>
        <dbReference type="Proteomes" id="UP000821845"/>
    </source>
</evidence>
<keyword evidence="2" id="KW-1185">Reference proteome</keyword>
<evidence type="ECO:0000313" key="1">
    <source>
        <dbReference type="EMBL" id="KAH6938471.1"/>
    </source>
</evidence>
<dbReference type="EMBL" id="CM023482">
    <property type="protein sequence ID" value="KAH6938471.1"/>
    <property type="molecule type" value="Genomic_DNA"/>
</dbReference>
<accession>A0ACB7SWU9</accession>
<sequence length="262" mass="29238">MARTFKMAPPVRISSVQATRQAPRNFHTTAVRSKDPYVLSIDLYKDHTQSHFVLKACVAFSGATAVSLIRAWDAGDEGPQNGRRWQHPRSITSSVAPYFFLAARYNWSAVLERSKGEKKKKKTLMDSGRYIATSGRTKRRAFPVGGALIDLTTSSRRGTSFRADLYEQQQQRSFIKSRQTCSRHGVRNARVACRQRWRKRVSGPPGLFSPPLDGSWPVSAHAVMHTYGRPLFLDGPAFGSSINSVPTSAVFLRKLAGDKPEL</sequence>
<comment type="caution">
    <text evidence="1">The sequence shown here is derived from an EMBL/GenBank/DDBJ whole genome shotgun (WGS) entry which is preliminary data.</text>
</comment>
<protein>
    <submittedName>
        <fullName evidence="1">Uncharacterized protein</fullName>
    </submittedName>
</protein>
<gene>
    <name evidence="1" type="ORF">HPB50_009540</name>
</gene>
<dbReference type="Proteomes" id="UP000821845">
    <property type="component" value="Chromosome 2"/>
</dbReference>
<name>A0ACB7SWU9_HYAAI</name>